<comment type="caution">
    <text evidence="1">The sequence shown here is derived from an EMBL/GenBank/DDBJ whole genome shotgun (WGS) entry which is preliminary data.</text>
</comment>
<name>A0A444Z9B6_ARAHY</name>
<reference evidence="1 2" key="1">
    <citation type="submission" date="2019-01" db="EMBL/GenBank/DDBJ databases">
        <title>Sequencing of cultivated peanut Arachis hypogaea provides insights into genome evolution and oil improvement.</title>
        <authorList>
            <person name="Chen X."/>
        </authorList>
    </citation>
    <scope>NUCLEOTIDE SEQUENCE [LARGE SCALE GENOMIC DNA]</scope>
    <source>
        <strain evidence="2">cv. Fuhuasheng</strain>
        <tissue evidence="1">Leaves</tissue>
    </source>
</reference>
<evidence type="ECO:0000313" key="2">
    <source>
        <dbReference type="Proteomes" id="UP000289738"/>
    </source>
</evidence>
<keyword evidence="2" id="KW-1185">Reference proteome</keyword>
<dbReference type="AlphaFoldDB" id="A0A444Z9B6"/>
<dbReference type="Proteomes" id="UP000289738">
    <property type="component" value="Chromosome B05"/>
</dbReference>
<protein>
    <submittedName>
        <fullName evidence="1">Uncharacterized protein</fullName>
    </submittedName>
</protein>
<accession>A0A444Z9B6</accession>
<dbReference type="EMBL" id="SDMP01000015">
    <property type="protein sequence ID" value="RYR10775.1"/>
    <property type="molecule type" value="Genomic_DNA"/>
</dbReference>
<organism evidence="1 2">
    <name type="scientific">Arachis hypogaea</name>
    <name type="common">Peanut</name>
    <dbReference type="NCBI Taxonomy" id="3818"/>
    <lineage>
        <taxon>Eukaryota</taxon>
        <taxon>Viridiplantae</taxon>
        <taxon>Streptophyta</taxon>
        <taxon>Embryophyta</taxon>
        <taxon>Tracheophyta</taxon>
        <taxon>Spermatophyta</taxon>
        <taxon>Magnoliopsida</taxon>
        <taxon>eudicotyledons</taxon>
        <taxon>Gunneridae</taxon>
        <taxon>Pentapetalae</taxon>
        <taxon>rosids</taxon>
        <taxon>fabids</taxon>
        <taxon>Fabales</taxon>
        <taxon>Fabaceae</taxon>
        <taxon>Papilionoideae</taxon>
        <taxon>50 kb inversion clade</taxon>
        <taxon>dalbergioids sensu lato</taxon>
        <taxon>Dalbergieae</taxon>
        <taxon>Pterocarpus clade</taxon>
        <taxon>Arachis</taxon>
    </lineage>
</organism>
<gene>
    <name evidence="1" type="ORF">Ahy_B05g079255</name>
</gene>
<proteinExistence type="predicted"/>
<evidence type="ECO:0000313" key="1">
    <source>
        <dbReference type="EMBL" id="RYR10775.1"/>
    </source>
</evidence>
<sequence length="86" mass="9910">MISAIGCKARIYVKFDMEKQEWVFFKAGYYHEYRELTINAKCVIEDNDKVRIRPNKTFLALANEVGGPSNLGFSEKDLGNYITARL</sequence>